<protein>
    <recommendedName>
        <fullName evidence="7">Soluble ligand binding domain-containing protein</fullName>
    </recommendedName>
</protein>
<evidence type="ECO:0000256" key="1">
    <source>
        <dbReference type="ARBA" id="ARBA00022729"/>
    </source>
</evidence>
<evidence type="ECO:0000256" key="2">
    <source>
        <dbReference type="SAM" id="MobiDB-lite"/>
    </source>
</evidence>
<dbReference type="Gene3D" id="3.10.560.10">
    <property type="entry name" value="Outer membrane lipoprotein wza domain like"/>
    <property type="match status" value="4"/>
</dbReference>
<feature type="domain" description="Polysaccharide export protein N-terminal" evidence="3">
    <location>
        <begin position="143"/>
        <end position="215"/>
    </location>
</feature>
<accession>A0A538SHC9</accession>
<dbReference type="InterPro" id="IPR049712">
    <property type="entry name" value="Poly_export"/>
</dbReference>
<dbReference type="Gene3D" id="3.30.1950.10">
    <property type="entry name" value="wza like domain"/>
    <property type="match status" value="1"/>
</dbReference>
<dbReference type="Pfam" id="PF10531">
    <property type="entry name" value="SLBB"/>
    <property type="match status" value="3"/>
</dbReference>
<gene>
    <name evidence="5" type="ORF">E6K71_01665</name>
</gene>
<evidence type="ECO:0000259" key="3">
    <source>
        <dbReference type="Pfam" id="PF02563"/>
    </source>
</evidence>
<dbReference type="PANTHER" id="PTHR33619:SF3">
    <property type="entry name" value="POLYSACCHARIDE EXPORT PROTEIN GFCE-RELATED"/>
    <property type="match status" value="1"/>
</dbReference>
<evidence type="ECO:0000259" key="4">
    <source>
        <dbReference type="Pfam" id="PF10531"/>
    </source>
</evidence>
<dbReference type="InterPro" id="IPR019554">
    <property type="entry name" value="Soluble_ligand-bd"/>
</dbReference>
<organism evidence="5 6">
    <name type="scientific">Eiseniibacteriota bacterium</name>
    <dbReference type="NCBI Taxonomy" id="2212470"/>
    <lineage>
        <taxon>Bacteria</taxon>
        <taxon>Candidatus Eiseniibacteriota</taxon>
    </lineage>
</organism>
<comment type="caution">
    <text evidence="5">The sequence shown here is derived from an EMBL/GenBank/DDBJ whole genome shotgun (WGS) entry which is preliminary data.</text>
</comment>
<evidence type="ECO:0008006" key="7">
    <source>
        <dbReference type="Google" id="ProtNLM"/>
    </source>
</evidence>
<dbReference type="Pfam" id="PF02563">
    <property type="entry name" value="Poly_export"/>
    <property type="match status" value="1"/>
</dbReference>
<evidence type="ECO:0000313" key="5">
    <source>
        <dbReference type="EMBL" id="TMQ50779.1"/>
    </source>
</evidence>
<evidence type="ECO:0000313" key="6">
    <source>
        <dbReference type="Proteomes" id="UP000316292"/>
    </source>
</evidence>
<dbReference type="Proteomes" id="UP000316292">
    <property type="component" value="Unassembled WGS sequence"/>
</dbReference>
<proteinExistence type="predicted"/>
<feature type="domain" description="Soluble ligand binding" evidence="4">
    <location>
        <begin position="223"/>
        <end position="271"/>
    </location>
</feature>
<dbReference type="PANTHER" id="PTHR33619">
    <property type="entry name" value="POLYSACCHARIDE EXPORT PROTEIN GFCE-RELATED"/>
    <property type="match status" value="1"/>
</dbReference>
<feature type="region of interest" description="Disordered" evidence="2">
    <location>
        <begin position="1"/>
        <end position="65"/>
    </location>
</feature>
<feature type="domain" description="Soluble ligand binding" evidence="4">
    <location>
        <begin position="308"/>
        <end position="350"/>
    </location>
</feature>
<keyword evidence="1" id="KW-0732">Signal</keyword>
<dbReference type="AlphaFoldDB" id="A0A538SHC9"/>
<sequence>MGGARGPAQRMARGVEEGPGHHRAAPLGRCELTGPSRKPILQSHRRACRGSRDDRAPTLDQADRGEPPIPGLWILPFTGQHLRVSRLGLLLIASFLLCLAFCRHASAQWQDRDPRDVPESIRETNPTARAQPALPPLEGAVDPDHYLLGPGDELELALFGRVTARVPVLVNAEGSIYVPNLGHVKIGGLSIVAARAHLTEEFQKRYRGVQADITLLRPRRILIHVAGEVVRPGLVELQGPARVSEAVRAAEGLTGGASRRNLLIERAGGSVDRADLDRYSILGSLADNPYLDDGDVVQVPMSVHTIVVFGEVTRAGTFEFRSGDRLSGIIALAGGTRAGADTDSVELWRFLSPTESRRLFFSLRTVLADPPGVPEDPVLEPDDRIYVRQKPGWHRSATVLVAGEAVHPGAYSIPPQGQKASELVARFGGFTPYADLNGATVFRPDLVPREDSAYVRTLQPGTDSGREDAEFLKARAQASGTLSVRFRKLVAERDPKSDFDLRDGDLVRVPTRTGSVAIYGAVRRPGAVAYRPGARLEEYVRDAGGYGERADRGKVRVTKRATGQPMRLADASSIDDGDLVWVPERERVSFIKAVGSVTGFLAQVATVYLVIHQATK</sequence>
<dbReference type="InterPro" id="IPR003715">
    <property type="entry name" value="Poly_export_N"/>
</dbReference>
<feature type="domain" description="Soluble ligand binding" evidence="4">
    <location>
        <begin position="516"/>
        <end position="566"/>
    </location>
</feature>
<reference evidence="5 6" key="1">
    <citation type="journal article" date="2019" name="Nat. Microbiol.">
        <title>Mediterranean grassland soil C-N compound turnover is dependent on rainfall and depth, and is mediated by genomically divergent microorganisms.</title>
        <authorList>
            <person name="Diamond S."/>
            <person name="Andeer P.F."/>
            <person name="Li Z."/>
            <person name="Crits-Christoph A."/>
            <person name="Burstein D."/>
            <person name="Anantharaman K."/>
            <person name="Lane K.R."/>
            <person name="Thomas B.C."/>
            <person name="Pan C."/>
            <person name="Northen T.R."/>
            <person name="Banfield J.F."/>
        </authorList>
    </citation>
    <scope>NUCLEOTIDE SEQUENCE [LARGE SCALE GENOMIC DNA]</scope>
    <source>
        <strain evidence="5">WS_1</strain>
    </source>
</reference>
<name>A0A538SHC9_UNCEI</name>
<dbReference type="EMBL" id="VBOR01000028">
    <property type="protein sequence ID" value="TMQ50779.1"/>
    <property type="molecule type" value="Genomic_DNA"/>
</dbReference>
<feature type="compositionally biased region" description="Basic and acidic residues" evidence="2">
    <location>
        <begin position="50"/>
        <end position="65"/>
    </location>
</feature>
<dbReference type="GO" id="GO:0015159">
    <property type="term" value="F:polysaccharide transmembrane transporter activity"/>
    <property type="evidence" value="ECO:0007669"/>
    <property type="project" value="InterPro"/>
</dbReference>